<evidence type="ECO:0000313" key="3">
    <source>
        <dbReference type="Proteomes" id="UP000692954"/>
    </source>
</evidence>
<dbReference type="AlphaFoldDB" id="A0A8S1LHL5"/>
<evidence type="ECO:0000256" key="1">
    <source>
        <dbReference type="SAM" id="Phobius"/>
    </source>
</evidence>
<proteinExistence type="predicted"/>
<organism evidence="2 3">
    <name type="scientific">Paramecium sonneborni</name>
    <dbReference type="NCBI Taxonomy" id="65129"/>
    <lineage>
        <taxon>Eukaryota</taxon>
        <taxon>Sar</taxon>
        <taxon>Alveolata</taxon>
        <taxon>Ciliophora</taxon>
        <taxon>Intramacronucleata</taxon>
        <taxon>Oligohymenophorea</taxon>
        <taxon>Peniculida</taxon>
        <taxon>Parameciidae</taxon>
        <taxon>Paramecium</taxon>
    </lineage>
</organism>
<keyword evidence="1" id="KW-1133">Transmembrane helix</keyword>
<evidence type="ECO:0000313" key="2">
    <source>
        <dbReference type="EMBL" id="CAD8064226.1"/>
    </source>
</evidence>
<name>A0A8S1LHL5_9CILI</name>
<keyword evidence="1" id="KW-0472">Membrane</keyword>
<keyword evidence="3" id="KW-1185">Reference proteome</keyword>
<dbReference type="Proteomes" id="UP000692954">
    <property type="component" value="Unassembled WGS sequence"/>
</dbReference>
<sequence>MQNLNINQVLQYGNGESPLYDQYFSEHDNHESQIVPEQSNDLQWNSEKQLETSIQEEQQSISNIPFQQEIAISSQISQIIKRRLDQNYWQKEMEKSLEKSLMEEQLQEPIFDIIEKESRLGQQQLFFVTQDIRVICQATKEERKGYLKFIHRLIYSFQFNKIELAQDLILNFYFSAWNRENWKKNRISDNLTNREQILTKKSFASSSLDLEITKMHAQNRVNICQSYYGCVNNSRLYQIKKEVQLVEALRKKQNHRTTFQASADQYYFFYFRSQTFVSISLSISTDSIFIFFLLIFLLLLSIICDLLNCIYQKFSFNLNSVYTLKFRYFLRFIIINRSTKVIVPQAIRKCQSACILAIIVTINQPFTACSVVKQIDENPSMSYEDAFKITPAIVIHGDLIVQVLEEEAFQ</sequence>
<accession>A0A8S1LHL5</accession>
<feature type="transmembrane region" description="Helical" evidence="1">
    <location>
        <begin position="288"/>
        <end position="311"/>
    </location>
</feature>
<reference evidence="2" key="1">
    <citation type="submission" date="2021-01" db="EMBL/GenBank/DDBJ databases">
        <authorList>
            <consortium name="Genoscope - CEA"/>
            <person name="William W."/>
        </authorList>
    </citation>
    <scope>NUCLEOTIDE SEQUENCE</scope>
</reference>
<gene>
    <name evidence="2" type="ORF">PSON_ATCC_30995.1.T0190007</name>
</gene>
<dbReference type="EMBL" id="CAJJDN010000019">
    <property type="protein sequence ID" value="CAD8064226.1"/>
    <property type="molecule type" value="Genomic_DNA"/>
</dbReference>
<protein>
    <submittedName>
        <fullName evidence="2">Uncharacterized protein</fullName>
    </submittedName>
</protein>
<comment type="caution">
    <text evidence="2">The sequence shown here is derived from an EMBL/GenBank/DDBJ whole genome shotgun (WGS) entry which is preliminary data.</text>
</comment>
<keyword evidence="1" id="KW-0812">Transmembrane</keyword>